<feature type="compositionally biased region" description="Low complexity" evidence="1">
    <location>
        <begin position="112"/>
        <end position="123"/>
    </location>
</feature>
<protein>
    <recommendedName>
        <fullName evidence="7">Carbohydrate-binding protein</fullName>
    </recommendedName>
</protein>
<dbReference type="InterPro" id="IPR036573">
    <property type="entry name" value="CBM_sf_5/12"/>
</dbReference>
<evidence type="ECO:0000256" key="1">
    <source>
        <dbReference type="SAM" id="MobiDB-lite"/>
    </source>
</evidence>
<dbReference type="AlphaFoldDB" id="A0A368V596"/>
<dbReference type="GO" id="GO:0030246">
    <property type="term" value="F:carbohydrate binding"/>
    <property type="evidence" value="ECO:0007669"/>
    <property type="project" value="InterPro"/>
</dbReference>
<reference evidence="4 5" key="1">
    <citation type="submission" date="2018-07" db="EMBL/GenBank/DDBJ databases">
        <title>Freshwater and sediment microbial communities from various areas in North America, analyzing microbe dynamics in response to fracking.</title>
        <authorList>
            <person name="Lamendella R."/>
        </authorList>
    </citation>
    <scope>NUCLEOTIDE SEQUENCE [LARGE SCALE GENOMIC DNA]</scope>
    <source>
        <strain evidence="4 5">114E</strain>
        <strain evidence="3 6">114E_o</strain>
    </source>
</reference>
<feature type="chain" id="PRO_5030068058" description="Carbohydrate-binding protein" evidence="2">
    <location>
        <begin position="29"/>
        <end position="185"/>
    </location>
</feature>
<evidence type="ECO:0008006" key="7">
    <source>
        <dbReference type="Google" id="ProtNLM"/>
    </source>
</evidence>
<dbReference type="GO" id="GO:0005576">
    <property type="term" value="C:extracellular region"/>
    <property type="evidence" value="ECO:0007669"/>
    <property type="project" value="InterPro"/>
</dbReference>
<feature type="region of interest" description="Disordered" evidence="1">
    <location>
        <begin position="139"/>
        <end position="169"/>
    </location>
</feature>
<evidence type="ECO:0000313" key="5">
    <source>
        <dbReference type="Proteomes" id="UP000252795"/>
    </source>
</evidence>
<gene>
    <name evidence="4" type="ORF">DET51_10388</name>
    <name evidence="3" type="ORF">DET64_10388</name>
</gene>
<feature type="signal peptide" evidence="2">
    <location>
        <begin position="1"/>
        <end position="28"/>
    </location>
</feature>
<dbReference type="GO" id="GO:0004553">
    <property type="term" value="F:hydrolase activity, hydrolyzing O-glycosyl compounds"/>
    <property type="evidence" value="ECO:0007669"/>
    <property type="project" value="InterPro"/>
</dbReference>
<feature type="compositionally biased region" description="Polar residues" evidence="1">
    <location>
        <begin position="102"/>
        <end position="111"/>
    </location>
</feature>
<keyword evidence="6" id="KW-1185">Reference proteome</keyword>
<dbReference type="Gene3D" id="2.10.10.20">
    <property type="entry name" value="Carbohydrate-binding module superfamily 5/12"/>
    <property type="match status" value="1"/>
</dbReference>
<dbReference type="GO" id="GO:0005975">
    <property type="term" value="P:carbohydrate metabolic process"/>
    <property type="evidence" value="ECO:0007669"/>
    <property type="project" value="InterPro"/>
</dbReference>
<evidence type="ECO:0000256" key="2">
    <source>
        <dbReference type="SAM" id="SignalP"/>
    </source>
</evidence>
<sequence length="185" mass="19966">MTRQTASAYSWPAIITLMLAALSLNVAAAPCDPDESKWAPARYYPAGAVVHHDGEWYQSRELHQGLEPGITFDWKQLDSAPECSGEAAPPAPIDKSDVETGLTAQTGTVTGSPDSPASESSSDNELCEQPDQWLFSESYTVGSEASHGGKIWKAIRPTSGDMPGMNTPPHWQLVEDHCSLENQLP</sequence>
<dbReference type="EMBL" id="QNSA01000003">
    <property type="protein sequence ID" value="RBP75488.1"/>
    <property type="molecule type" value="Genomic_DNA"/>
</dbReference>
<dbReference type="SUPFAM" id="SSF51055">
    <property type="entry name" value="Carbohydrate binding domain"/>
    <property type="match status" value="1"/>
</dbReference>
<evidence type="ECO:0000313" key="3">
    <source>
        <dbReference type="EMBL" id="RBP75488.1"/>
    </source>
</evidence>
<proteinExistence type="predicted"/>
<dbReference type="Proteomes" id="UP000253065">
    <property type="component" value="Unassembled WGS sequence"/>
</dbReference>
<comment type="caution">
    <text evidence="4">The sequence shown here is derived from an EMBL/GenBank/DDBJ whole genome shotgun (WGS) entry which is preliminary data.</text>
</comment>
<organism evidence="4 5">
    <name type="scientific">Marinobacter nauticus</name>
    <name type="common">Marinobacter hydrocarbonoclasticus</name>
    <name type="synonym">Marinobacter aquaeolei</name>
    <dbReference type="NCBI Taxonomy" id="2743"/>
    <lineage>
        <taxon>Bacteria</taxon>
        <taxon>Pseudomonadati</taxon>
        <taxon>Pseudomonadota</taxon>
        <taxon>Gammaproteobacteria</taxon>
        <taxon>Pseudomonadales</taxon>
        <taxon>Marinobacteraceae</taxon>
        <taxon>Marinobacter</taxon>
    </lineage>
</organism>
<keyword evidence="2" id="KW-0732">Signal</keyword>
<dbReference type="Proteomes" id="UP000252795">
    <property type="component" value="Unassembled WGS sequence"/>
</dbReference>
<evidence type="ECO:0000313" key="6">
    <source>
        <dbReference type="Proteomes" id="UP000253065"/>
    </source>
</evidence>
<dbReference type="EMBL" id="QPJB01000003">
    <property type="protein sequence ID" value="RCW36297.1"/>
    <property type="molecule type" value="Genomic_DNA"/>
</dbReference>
<accession>A0A368V596</accession>
<name>A0A368V596_MARNT</name>
<dbReference type="RefSeq" id="WP_113879329.1">
    <property type="nucleotide sequence ID" value="NZ_QNSA01000003.1"/>
</dbReference>
<evidence type="ECO:0000313" key="4">
    <source>
        <dbReference type="EMBL" id="RCW36297.1"/>
    </source>
</evidence>
<feature type="region of interest" description="Disordered" evidence="1">
    <location>
        <begin position="80"/>
        <end position="127"/>
    </location>
</feature>